<evidence type="ECO:0000313" key="3">
    <source>
        <dbReference type="Proteomes" id="UP001239626"/>
    </source>
</evidence>
<name>A0ABU0ECA0_9CELL</name>
<keyword evidence="1" id="KW-0812">Transmembrane</keyword>
<evidence type="ECO:0000313" key="2">
    <source>
        <dbReference type="EMBL" id="MDQ0372713.1"/>
    </source>
</evidence>
<dbReference type="RefSeq" id="WP_307490331.1">
    <property type="nucleotide sequence ID" value="NZ_JAUSVB010000001.1"/>
</dbReference>
<keyword evidence="3" id="KW-1185">Reference proteome</keyword>
<keyword evidence="1" id="KW-0472">Membrane</keyword>
<sequence>MTDQAVARRVPWATVIGWVGLLLAVVGTAGVVVAGVYAVEGARNPQSFGTLGAVVVLMSSLIPSLVALPVGIVQARRGWAPRWRSRTTIVLAALAPVVTAVLILVVAARDLTS</sequence>
<dbReference type="EMBL" id="JAUSVB010000001">
    <property type="protein sequence ID" value="MDQ0372713.1"/>
    <property type="molecule type" value="Genomic_DNA"/>
</dbReference>
<accession>A0ABU0ECA0</accession>
<feature type="transmembrane region" description="Helical" evidence="1">
    <location>
        <begin position="12"/>
        <end position="39"/>
    </location>
</feature>
<gene>
    <name evidence="2" type="ORF">J2X26_001010</name>
</gene>
<protein>
    <submittedName>
        <fullName evidence="2">Membrane protein</fullName>
    </submittedName>
</protein>
<proteinExistence type="predicted"/>
<keyword evidence="1" id="KW-1133">Transmembrane helix</keyword>
<reference evidence="2 3" key="1">
    <citation type="submission" date="2023-07" db="EMBL/GenBank/DDBJ databases">
        <title>Sorghum-associated microbial communities from plants grown in Nebraska, USA.</title>
        <authorList>
            <person name="Schachtman D."/>
        </authorList>
    </citation>
    <scope>NUCLEOTIDE SEQUENCE [LARGE SCALE GENOMIC DNA]</scope>
    <source>
        <strain evidence="2 3">BE332</strain>
    </source>
</reference>
<feature type="transmembrane region" description="Helical" evidence="1">
    <location>
        <begin position="51"/>
        <end position="75"/>
    </location>
</feature>
<organism evidence="2 3">
    <name type="scientific">Cellulomonas humilata</name>
    <dbReference type="NCBI Taxonomy" id="144055"/>
    <lineage>
        <taxon>Bacteria</taxon>
        <taxon>Bacillati</taxon>
        <taxon>Actinomycetota</taxon>
        <taxon>Actinomycetes</taxon>
        <taxon>Micrococcales</taxon>
        <taxon>Cellulomonadaceae</taxon>
        <taxon>Cellulomonas</taxon>
    </lineage>
</organism>
<dbReference type="Proteomes" id="UP001239626">
    <property type="component" value="Unassembled WGS sequence"/>
</dbReference>
<feature type="transmembrane region" description="Helical" evidence="1">
    <location>
        <begin position="87"/>
        <end position="108"/>
    </location>
</feature>
<comment type="caution">
    <text evidence="2">The sequence shown here is derived from an EMBL/GenBank/DDBJ whole genome shotgun (WGS) entry which is preliminary data.</text>
</comment>
<evidence type="ECO:0000256" key="1">
    <source>
        <dbReference type="SAM" id="Phobius"/>
    </source>
</evidence>